<dbReference type="GO" id="GO:0005506">
    <property type="term" value="F:iron ion binding"/>
    <property type="evidence" value="ECO:0007669"/>
    <property type="project" value="InterPro"/>
</dbReference>
<dbReference type="InterPro" id="IPR003251">
    <property type="entry name" value="Rr_diiron-bd_dom"/>
</dbReference>
<organism evidence="5 6">
    <name type="scientific">Desulfurella multipotens</name>
    <dbReference type="NCBI Taxonomy" id="79269"/>
    <lineage>
        <taxon>Bacteria</taxon>
        <taxon>Pseudomonadati</taxon>
        <taxon>Campylobacterota</taxon>
        <taxon>Desulfurellia</taxon>
        <taxon>Desulfurellales</taxon>
        <taxon>Desulfurellaceae</taxon>
        <taxon>Desulfurella</taxon>
    </lineage>
</organism>
<dbReference type="Pfam" id="PF02915">
    <property type="entry name" value="Rubrerythrin"/>
    <property type="match status" value="1"/>
</dbReference>
<evidence type="ECO:0000256" key="2">
    <source>
        <dbReference type="ARBA" id="ARBA00022982"/>
    </source>
</evidence>
<keyword evidence="6" id="KW-1185">Reference proteome</keyword>
<dbReference type="Gene3D" id="2.20.28.10">
    <property type="match status" value="1"/>
</dbReference>
<dbReference type="PANTHER" id="PTHR33746">
    <property type="entry name" value="RUBRERYTHRIN"/>
    <property type="match status" value="1"/>
</dbReference>
<evidence type="ECO:0000313" key="6">
    <source>
        <dbReference type="Proteomes" id="UP000199411"/>
    </source>
</evidence>
<evidence type="ECO:0000259" key="4">
    <source>
        <dbReference type="PROSITE" id="PS50905"/>
    </source>
</evidence>
<dbReference type="Gene3D" id="1.20.1260.10">
    <property type="match status" value="1"/>
</dbReference>
<dbReference type="OrthoDB" id="9799749at2"/>
<dbReference type="AlphaFoldDB" id="A0A1G6Q9Y9"/>
<dbReference type="PROSITE" id="PS50903">
    <property type="entry name" value="RUBREDOXIN_LIKE"/>
    <property type="match status" value="1"/>
</dbReference>
<dbReference type="Pfam" id="PF21349">
    <property type="entry name" value="RUBY_RBDX"/>
    <property type="match status" value="1"/>
</dbReference>
<evidence type="ECO:0000313" key="5">
    <source>
        <dbReference type="EMBL" id="SDC89128.1"/>
    </source>
</evidence>
<sequence length="167" mass="18716">MAKMTERFLWEAFAGESQAHMKYLNYAKAAEKEGKTNIARLFKAISQAEVIHASGHLKLLNGIGSTLDNVKSAWEGENFESEEMYPAYEAVAKEQNQDKAAKWINQVLQVEKDHRSLYEKAKEALEQNKDADFKDIFLCSVCGYVALDKAPDKCPVCGAPASAFEKF</sequence>
<dbReference type="InterPro" id="IPR009078">
    <property type="entry name" value="Ferritin-like_SF"/>
</dbReference>
<dbReference type="InterPro" id="IPR024934">
    <property type="entry name" value="Rubredoxin-like_dom"/>
</dbReference>
<accession>A0A1G6Q9Y9</accession>
<dbReference type="CDD" id="cd01041">
    <property type="entry name" value="Rubrerythrin"/>
    <property type="match status" value="1"/>
</dbReference>
<keyword evidence="2" id="KW-0249">Electron transport</keyword>
<evidence type="ECO:0000259" key="3">
    <source>
        <dbReference type="PROSITE" id="PS50903"/>
    </source>
</evidence>
<feature type="domain" description="Ferritin-like diiron" evidence="4">
    <location>
        <begin position="1"/>
        <end position="129"/>
    </location>
</feature>
<gene>
    <name evidence="5" type="ORF">SAMN05660835_01534</name>
</gene>
<dbReference type="Proteomes" id="UP000199411">
    <property type="component" value="Unassembled WGS sequence"/>
</dbReference>
<name>A0A1G6Q9Y9_9BACT</name>
<reference evidence="6" key="1">
    <citation type="submission" date="2016-10" db="EMBL/GenBank/DDBJ databases">
        <authorList>
            <person name="Varghese N."/>
            <person name="Submissions S."/>
        </authorList>
    </citation>
    <scope>NUCLEOTIDE SEQUENCE [LARGE SCALE GENOMIC DNA]</scope>
    <source>
        <strain evidence="6">DSM 8415</strain>
    </source>
</reference>
<dbReference type="RefSeq" id="WP_025391425.1">
    <property type="nucleotide sequence ID" value="NZ_FMYU01000011.1"/>
</dbReference>
<dbReference type="EMBL" id="FMYU01000011">
    <property type="protein sequence ID" value="SDC89128.1"/>
    <property type="molecule type" value="Genomic_DNA"/>
</dbReference>
<proteinExistence type="predicted"/>
<dbReference type="InterPro" id="IPR048574">
    <property type="entry name" value="RUBY_RBDX"/>
</dbReference>
<dbReference type="SUPFAM" id="SSF47240">
    <property type="entry name" value="Ferritin-like"/>
    <property type="match status" value="1"/>
</dbReference>
<dbReference type="InterPro" id="IPR052753">
    <property type="entry name" value="Rbr2/Nigerythrin"/>
</dbReference>
<dbReference type="PROSITE" id="PS50905">
    <property type="entry name" value="FERRITIN_LIKE"/>
    <property type="match status" value="1"/>
</dbReference>
<protein>
    <submittedName>
        <fullName evidence="5">Rubrerythrin</fullName>
    </submittedName>
</protein>
<feature type="domain" description="Rubredoxin-like" evidence="3">
    <location>
        <begin position="134"/>
        <end position="167"/>
    </location>
</feature>
<dbReference type="GO" id="GO:0016491">
    <property type="term" value="F:oxidoreductase activity"/>
    <property type="evidence" value="ECO:0007669"/>
    <property type="project" value="InterPro"/>
</dbReference>
<dbReference type="InterPro" id="IPR009040">
    <property type="entry name" value="Ferritin-like_diiron"/>
</dbReference>
<dbReference type="PANTHER" id="PTHR33746:SF4">
    <property type="entry name" value="RUBRERYTHRIN"/>
    <property type="match status" value="1"/>
</dbReference>
<keyword evidence="1" id="KW-0813">Transport</keyword>
<evidence type="ECO:0000256" key="1">
    <source>
        <dbReference type="ARBA" id="ARBA00022448"/>
    </source>
</evidence>
<dbReference type="CDD" id="cd00729">
    <property type="entry name" value="rubredoxin_SM"/>
    <property type="match status" value="1"/>
</dbReference>
<dbReference type="SUPFAM" id="SSF57802">
    <property type="entry name" value="Rubredoxin-like"/>
    <property type="match status" value="1"/>
</dbReference>
<dbReference type="InterPro" id="IPR012347">
    <property type="entry name" value="Ferritin-like"/>
</dbReference>